<dbReference type="AlphaFoldDB" id="A0A6L2PS26"/>
<dbReference type="InParanoid" id="A0A6L2PS26"/>
<keyword evidence="6" id="KW-0967">Endosome</keyword>
<dbReference type="Pfam" id="PF12755">
    <property type="entry name" value="Vac14_Fab1_bd"/>
    <property type="match status" value="1"/>
</dbReference>
<dbReference type="InterPro" id="IPR021841">
    <property type="entry name" value="VAC14_Fig4p-bd"/>
</dbReference>
<feature type="domain" description="Vacuolar protein 14 C-terminal Fig4-binding" evidence="12">
    <location>
        <begin position="484"/>
        <end position="661"/>
    </location>
</feature>
<gene>
    <name evidence="13" type="ORF">Cfor_04856</name>
</gene>
<dbReference type="PANTHER" id="PTHR16023">
    <property type="entry name" value="TAX1 BINDING PROTEIN-RELATED"/>
    <property type="match status" value="1"/>
</dbReference>
<dbReference type="OrthoDB" id="5574975at2759"/>
<evidence type="ECO:0000256" key="9">
    <source>
        <dbReference type="ARBA" id="ARBA00023136"/>
    </source>
</evidence>
<comment type="similarity">
    <text evidence="3">Belongs to the VAC14 family.</text>
</comment>
<evidence type="ECO:0000256" key="2">
    <source>
        <dbReference type="ARBA" id="ARBA00004608"/>
    </source>
</evidence>
<dbReference type="FunFam" id="1.25.10.10:FF:001093">
    <property type="entry name" value="Vac14, PIKFYVE complex component"/>
    <property type="match status" value="1"/>
</dbReference>
<evidence type="ECO:0000259" key="12">
    <source>
        <dbReference type="Pfam" id="PF11916"/>
    </source>
</evidence>
<evidence type="ECO:0000256" key="5">
    <source>
        <dbReference type="ARBA" id="ARBA00022737"/>
    </source>
</evidence>
<dbReference type="Gene3D" id="1.25.10.10">
    <property type="entry name" value="Leucine-rich Repeat Variant"/>
    <property type="match status" value="2"/>
</dbReference>
<dbReference type="Proteomes" id="UP000502823">
    <property type="component" value="Unassembled WGS sequence"/>
</dbReference>
<organism evidence="13 14">
    <name type="scientific">Coptotermes formosanus</name>
    <name type="common">Formosan subterranean termite</name>
    <dbReference type="NCBI Taxonomy" id="36987"/>
    <lineage>
        <taxon>Eukaryota</taxon>
        <taxon>Metazoa</taxon>
        <taxon>Ecdysozoa</taxon>
        <taxon>Arthropoda</taxon>
        <taxon>Hexapoda</taxon>
        <taxon>Insecta</taxon>
        <taxon>Pterygota</taxon>
        <taxon>Neoptera</taxon>
        <taxon>Polyneoptera</taxon>
        <taxon>Dictyoptera</taxon>
        <taxon>Blattodea</taxon>
        <taxon>Blattoidea</taxon>
        <taxon>Termitoidae</taxon>
        <taxon>Rhinotermitidae</taxon>
        <taxon>Coptotermes</taxon>
    </lineage>
</organism>
<evidence type="ECO:0000256" key="10">
    <source>
        <dbReference type="ARBA" id="ARBA00045654"/>
    </source>
</evidence>
<dbReference type="SUPFAM" id="SSF48371">
    <property type="entry name" value="ARM repeat"/>
    <property type="match status" value="1"/>
</dbReference>
<evidence type="ECO:0000256" key="4">
    <source>
        <dbReference type="ARBA" id="ARBA00013840"/>
    </source>
</evidence>
<dbReference type="GO" id="GO:0070772">
    <property type="term" value="C:PAS complex"/>
    <property type="evidence" value="ECO:0007669"/>
    <property type="project" value="InterPro"/>
</dbReference>
<evidence type="ECO:0000256" key="7">
    <source>
        <dbReference type="ARBA" id="ARBA00022824"/>
    </source>
</evidence>
<keyword evidence="9" id="KW-0472">Membrane</keyword>
<evidence type="ECO:0000256" key="8">
    <source>
        <dbReference type="ARBA" id="ARBA00022848"/>
    </source>
</evidence>
<evidence type="ECO:0000256" key="3">
    <source>
        <dbReference type="ARBA" id="ARBA00010225"/>
    </source>
</evidence>
<dbReference type="InterPro" id="IPR011989">
    <property type="entry name" value="ARM-like"/>
</dbReference>
<dbReference type="EMBL" id="BLKM01000462">
    <property type="protein sequence ID" value="GFG33982.1"/>
    <property type="molecule type" value="Genomic_DNA"/>
</dbReference>
<keyword evidence="14" id="KW-1185">Reference proteome</keyword>
<accession>A0A6L2PS26</accession>
<evidence type="ECO:0000256" key="1">
    <source>
        <dbReference type="ARBA" id="ARBA00004524"/>
    </source>
</evidence>
<evidence type="ECO:0000256" key="6">
    <source>
        <dbReference type="ARBA" id="ARBA00022753"/>
    </source>
</evidence>
<comment type="subunit">
    <text evidence="11">Forms pentamers. Component of the PI(3,5)P2 regulatory complex/PAS complex, at least composed of PIKFYVE, FIG4 and VAC14. VAC14 nucleates the assembly of the complex and serves as a scaffold by pentamerizing into a star-shaped structure, which can bind a single copy each of PIKFYVE and FIG4 and coordinates their activities. Interacts with NOS1.</text>
</comment>
<dbReference type="GO" id="GO:0006661">
    <property type="term" value="P:phosphatidylinositol biosynthetic process"/>
    <property type="evidence" value="ECO:0007669"/>
    <property type="project" value="InterPro"/>
</dbReference>
<reference evidence="14" key="1">
    <citation type="submission" date="2020-01" db="EMBL/GenBank/DDBJ databases">
        <title>Draft genome sequence of the Termite Coptotermes fromosanus.</title>
        <authorList>
            <person name="Itakura S."/>
            <person name="Yosikawa Y."/>
            <person name="Umezawa K."/>
        </authorList>
    </citation>
    <scope>NUCLEOTIDE SEQUENCE [LARGE SCALE GENOMIC DNA]</scope>
</reference>
<comment type="caution">
    <text evidence="13">The sequence shown here is derived from an EMBL/GenBank/DDBJ whole genome shotgun (WGS) entry which is preliminary data.</text>
</comment>
<proteinExistence type="inferred from homology"/>
<keyword evidence="7" id="KW-0256">Endoplasmic reticulum</keyword>
<dbReference type="FunCoup" id="A0A6L2PS26">
    <property type="interactions" value="1437"/>
</dbReference>
<dbReference type="InterPro" id="IPR026825">
    <property type="entry name" value="Vac14"/>
</dbReference>
<name>A0A6L2PS26_COPFO</name>
<keyword evidence="5" id="KW-0677">Repeat</keyword>
<evidence type="ECO:0000313" key="13">
    <source>
        <dbReference type="EMBL" id="GFG33982.1"/>
    </source>
</evidence>
<dbReference type="InterPro" id="IPR016024">
    <property type="entry name" value="ARM-type_fold"/>
</dbReference>
<evidence type="ECO:0000256" key="11">
    <source>
        <dbReference type="ARBA" id="ARBA00047092"/>
    </source>
</evidence>
<dbReference type="Pfam" id="PF11916">
    <property type="entry name" value="Vac14_Fig4_bd"/>
    <property type="match status" value="1"/>
</dbReference>
<dbReference type="PANTHER" id="PTHR16023:SF0">
    <property type="entry name" value="PROTEIN VAC14 HOMOLOG"/>
    <property type="match status" value="1"/>
</dbReference>
<evidence type="ECO:0000313" key="14">
    <source>
        <dbReference type="Proteomes" id="UP000502823"/>
    </source>
</evidence>
<keyword evidence="8" id="KW-0492">Microsome</keyword>
<comment type="function">
    <text evidence="10">Scaffold protein component of the PI(3,5)P2 regulatory complex which regulates both the synthesis and turnover of phosphatidylinositol 3,5-bisphosphate (PtdIns(3,5)P2). Pentamerizes into a star-shaped structure and nucleates the assembly of the complex. The pentamer binds a single copy each of PIKFYVE and FIG4 and coordinates both PIKfyve kinase activity and FIG4 phosphatase activity, being required to maintain normal levels of phosphatidylinositol 3-phosphate (PtdIns(3)P) and phosphatidylinositol 5-phosphate (PtdIns(5)P). Plays a role in the biogenesis of endosome carrier vesicles (ECV) / multivesicular bodies (MVB) transport intermediates from early endosomes.</text>
</comment>
<comment type="subcellular location">
    <subcellularLocation>
        <location evidence="2">Endosome membrane</location>
    </subcellularLocation>
    <subcellularLocation>
        <location evidence="1">Microsome membrane</location>
    </subcellularLocation>
</comment>
<sequence>MLSERDYGPLSPACVRALNDKLYEKRKAAAVEIEKMVKEFAAVNNTVQIKKLLKVLGQDFATSQNTNTKKGGLIGLAATAVALGKATECYTDELIQPILACFCDSDVRVRYYACESLYNVVKVARGSVLPHFTDIFNSLSKLAADPDQNVKNGSELLDRLMKDIVTESSSFDLVAFMPLLREKIYTKNTFSRQFVISWVSVLDAVPDIHLIPYLPEILDGLFRILEDHTKEIKTMCNTVLGEFLSSIKKDPSCVDFASMINIVIAHSQASDEMLQFTAITWIKEFVQLSGRTMLPFASGILTAVLPCLAYESDSKRNIRETARAVTFSMLELITAEDDGDLSEGLEMLEPGDGLTTSGQEPERQKKEVVHELDLPSVMDVLIRHLLHTSVQTRVTVLDWIYQLYIRVPNKMFRHVDELFPVLLRTLPDDSDEVVQHALKVLAVIISSPAGKKLSSSGDHSFHVNPYFSIFIVSLLRLFSSDRNHLLEDRGAFIIRQLCVLLNSEDIYRTLSEILLHEEDLRFASVMVETLNTILLTSSELFELRTKLKDLKTEDSCLLFCCLYKSWAHNPVATVALCLLTQNYRHVCDLIRLFANLEVTVEFLTEIDKLVQLLESPIFTYLRLELLEVPHNQDLVQALYGLLMLLPQTEAFNTLQQRLNCIPSLHLRCCSDQSLKVGKTTKDCSVHKKYINFTELLQHFVSVQDKHHQQKQSARAVAVLEKSMMTLNT</sequence>
<dbReference type="GO" id="GO:0010008">
    <property type="term" value="C:endosome membrane"/>
    <property type="evidence" value="ECO:0007669"/>
    <property type="project" value="UniProtKB-SubCell"/>
</dbReference>
<protein>
    <recommendedName>
        <fullName evidence="4">Protein VAC14 homolog</fullName>
    </recommendedName>
</protein>